<reference evidence="3" key="1">
    <citation type="journal article" date="2019" name="Int. J. Syst. Evol. Microbiol.">
        <title>The Global Catalogue of Microorganisms (GCM) 10K type strain sequencing project: providing services to taxonomists for standard genome sequencing and annotation.</title>
        <authorList>
            <consortium name="The Broad Institute Genomics Platform"/>
            <consortium name="The Broad Institute Genome Sequencing Center for Infectious Disease"/>
            <person name="Wu L."/>
            <person name="Ma J."/>
        </authorList>
    </citation>
    <scope>NUCLEOTIDE SEQUENCE [LARGE SCALE GENOMIC DNA]</scope>
    <source>
        <strain evidence="3">CGMCC 1.15439</strain>
    </source>
</reference>
<dbReference type="SUPFAM" id="SSF56112">
    <property type="entry name" value="Protein kinase-like (PK-like)"/>
    <property type="match status" value="1"/>
</dbReference>
<gene>
    <name evidence="2" type="ORF">GCM10010981_01010</name>
</gene>
<evidence type="ECO:0000313" key="2">
    <source>
        <dbReference type="EMBL" id="GGA17083.1"/>
    </source>
</evidence>
<protein>
    <recommendedName>
        <fullName evidence="1">Protein kinase domain-containing protein</fullName>
    </recommendedName>
</protein>
<proteinExistence type="predicted"/>
<dbReference type="InterPro" id="IPR011009">
    <property type="entry name" value="Kinase-like_dom_sf"/>
</dbReference>
<organism evidence="2 3">
    <name type="scientific">Dyella nitratireducens</name>
    <dbReference type="NCBI Taxonomy" id="1849580"/>
    <lineage>
        <taxon>Bacteria</taxon>
        <taxon>Pseudomonadati</taxon>
        <taxon>Pseudomonadota</taxon>
        <taxon>Gammaproteobacteria</taxon>
        <taxon>Lysobacterales</taxon>
        <taxon>Rhodanobacteraceae</taxon>
        <taxon>Dyella</taxon>
    </lineage>
</organism>
<evidence type="ECO:0000259" key="1">
    <source>
        <dbReference type="PROSITE" id="PS50011"/>
    </source>
</evidence>
<sequence length="647" mass="71321">MAKTYFDGTGRRVLLGKELGRGGEGSVFDVQGEGELAAKIYHSGVDAQKQAKLRHMVQNQDAQLLKYTAWPQQTIHASANGPVVGFLMRKLPDMTAAHMMYGPSYRKQNFPERGWDFLVYCARNVAAAFTVLHVRRHVLGDINQGNAYLSSKTSAAVLIDADSYQIDGNGTTYDCEVGVSHFTPPELQGISSFRGVRRTTNHDGFGLALLIFHLLFGGRHPFAGMPQRDDVGESLEDNIKQFRFAYSATAAQRLIAPPPLSIPIGVVPHEMAQMFEAAFTESGARGQRPTARQWMDALDRLRGNLRKCQASTNHTFSNHLAECPWCALQRQGVQYFAPVFPKGTAFAGPVSIGEIWNAILAVRPPAAPPVPKPVVQKPTPRVRPVGYVSNLSRWVTAVVVIAFYFIMLSAAPKSGGLIFLFCVVALGVTYGRSRTASTAILNERKAALTRAKNEQADAIAAFEANVGPRSFEAKRKQLSALKDEFNRLPATERKALDDLRKTAEERQLKAYLQTFFIETAALTGIGPAKRASLSSFGIETAADVEWLKVRGIKGFGDKLTGTLVTWRNYHEARFKFDPAKAVTDRDRATVRADLNQRAYDISRHLQLGLQQLKEFEAFQTQLAARHTQAIQAAAQRVAQAEADMSVL</sequence>
<dbReference type="InterPro" id="IPR000719">
    <property type="entry name" value="Prot_kinase_dom"/>
</dbReference>
<evidence type="ECO:0000313" key="3">
    <source>
        <dbReference type="Proteomes" id="UP000620046"/>
    </source>
</evidence>
<keyword evidence="3" id="KW-1185">Reference proteome</keyword>
<feature type="domain" description="Protein kinase" evidence="1">
    <location>
        <begin position="13"/>
        <end position="301"/>
    </location>
</feature>
<comment type="caution">
    <text evidence="2">The sequence shown here is derived from an EMBL/GenBank/DDBJ whole genome shotgun (WGS) entry which is preliminary data.</text>
</comment>
<dbReference type="Gene3D" id="1.10.510.10">
    <property type="entry name" value="Transferase(Phosphotransferase) domain 1"/>
    <property type="match status" value="1"/>
</dbReference>
<dbReference type="RefSeq" id="WP_188792323.1">
    <property type="nucleotide sequence ID" value="NZ_BMJA01000001.1"/>
</dbReference>
<dbReference type="EMBL" id="BMJA01000001">
    <property type="protein sequence ID" value="GGA17083.1"/>
    <property type="molecule type" value="Genomic_DNA"/>
</dbReference>
<name>A0ABQ1FKQ3_9GAMM</name>
<dbReference type="Proteomes" id="UP000620046">
    <property type="component" value="Unassembled WGS sequence"/>
</dbReference>
<accession>A0ABQ1FKQ3</accession>
<dbReference type="PROSITE" id="PS50011">
    <property type="entry name" value="PROTEIN_KINASE_DOM"/>
    <property type="match status" value="1"/>
</dbReference>